<dbReference type="GO" id="GO:0032259">
    <property type="term" value="P:methylation"/>
    <property type="evidence" value="ECO:0007669"/>
    <property type="project" value="UniProtKB-KW"/>
</dbReference>
<evidence type="ECO:0000259" key="3">
    <source>
        <dbReference type="Pfam" id="PF00588"/>
    </source>
</evidence>
<dbReference type="EMBL" id="BSFK01000002">
    <property type="protein sequence ID" value="GLK74763.1"/>
    <property type="molecule type" value="Genomic_DNA"/>
</dbReference>
<evidence type="ECO:0000313" key="4">
    <source>
        <dbReference type="EMBL" id="GLK74763.1"/>
    </source>
</evidence>
<dbReference type="Gene3D" id="3.40.1280.10">
    <property type="match status" value="1"/>
</dbReference>
<evidence type="ECO:0000256" key="1">
    <source>
        <dbReference type="ARBA" id="ARBA00022603"/>
    </source>
</evidence>
<dbReference type="InterPro" id="IPR029026">
    <property type="entry name" value="tRNA_m1G_MTases_N"/>
</dbReference>
<dbReference type="Proteomes" id="UP001143364">
    <property type="component" value="Unassembled WGS sequence"/>
</dbReference>
<comment type="caution">
    <text evidence="4">The sequence shown here is derived from an EMBL/GenBank/DDBJ whole genome shotgun (WGS) entry which is preliminary data.</text>
</comment>
<protein>
    <submittedName>
        <fullName evidence="4">RNA methyltransferase</fullName>
    </submittedName>
</protein>
<evidence type="ECO:0000256" key="2">
    <source>
        <dbReference type="ARBA" id="ARBA00022679"/>
    </source>
</evidence>
<name>A0A9W6JED8_9HYPH</name>
<feature type="domain" description="tRNA/rRNA methyltransferase SpoU type" evidence="3">
    <location>
        <begin position="126"/>
        <end position="265"/>
    </location>
</feature>
<dbReference type="SUPFAM" id="SSF75217">
    <property type="entry name" value="alpha/beta knot"/>
    <property type="match status" value="1"/>
</dbReference>
<dbReference type="SUPFAM" id="SSF55315">
    <property type="entry name" value="L30e-like"/>
    <property type="match status" value="1"/>
</dbReference>
<dbReference type="InterPro" id="IPR029028">
    <property type="entry name" value="Alpha/beta_knot_MTases"/>
</dbReference>
<dbReference type="Pfam" id="PF00588">
    <property type="entry name" value="SpoU_methylase"/>
    <property type="match status" value="1"/>
</dbReference>
<dbReference type="RefSeq" id="WP_271202750.1">
    <property type="nucleotide sequence ID" value="NZ_BSFK01000002.1"/>
</dbReference>
<dbReference type="InterPro" id="IPR029064">
    <property type="entry name" value="Ribosomal_eL30-like_sf"/>
</dbReference>
<proteinExistence type="predicted"/>
<reference evidence="4" key="2">
    <citation type="submission" date="2023-01" db="EMBL/GenBank/DDBJ databases">
        <authorList>
            <person name="Sun Q."/>
            <person name="Evtushenko L."/>
        </authorList>
    </citation>
    <scope>NUCLEOTIDE SEQUENCE</scope>
    <source>
        <strain evidence="4">VKM B-2555</strain>
    </source>
</reference>
<keyword evidence="1 4" id="KW-0489">Methyltransferase</keyword>
<dbReference type="CDD" id="cd18095">
    <property type="entry name" value="SpoU-like_rRNA-MTase"/>
    <property type="match status" value="1"/>
</dbReference>
<keyword evidence="2" id="KW-0808">Transferase</keyword>
<dbReference type="InterPro" id="IPR001537">
    <property type="entry name" value="SpoU_MeTrfase"/>
</dbReference>
<dbReference type="PANTHER" id="PTHR43191:SF12">
    <property type="entry name" value="RRNA METHYLASE"/>
    <property type="match status" value="1"/>
</dbReference>
<dbReference type="GO" id="GO:0008173">
    <property type="term" value="F:RNA methyltransferase activity"/>
    <property type="evidence" value="ECO:0007669"/>
    <property type="project" value="InterPro"/>
</dbReference>
<organism evidence="4 5">
    <name type="scientific">Methylopila jiangsuensis</name>
    <dbReference type="NCBI Taxonomy" id="586230"/>
    <lineage>
        <taxon>Bacteria</taxon>
        <taxon>Pseudomonadati</taxon>
        <taxon>Pseudomonadota</taxon>
        <taxon>Alphaproteobacteria</taxon>
        <taxon>Hyphomicrobiales</taxon>
        <taxon>Methylopilaceae</taxon>
        <taxon>Methylopila</taxon>
    </lineage>
</organism>
<dbReference type="InterPro" id="IPR051259">
    <property type="entry name" value="rRNA_Methyltransferase"/>
</dbReference>
<evidence type="ECO:0000313" key="5">
    <source>
        <dbReference type="Proteomes" id="UP001143364"/>
    </source>
</evidence>
<sequence length="273" mass="28088">MPLIPVSDPDDPRLAPYRAVRERDVVGHGERFVAEGEVVLRLLVEGGRGAGPRFATESALIAEHRADALAALLGKLPEEVPVYVAGRTVMDAVVGFPIHRGVLAIGRRPAPETPAALLARLPERALVVALSGVSNHDNVGGVFRNAAAFGADAVLLDGACCDPLYRKAIRVSVGASLVLPFARGGSGAALIDALDAAGFATFALSPAGAQELGEVVPARRTALLLGAEGPGLAPELMARSRTVRVAMAGGFDSLNVATTSGIALYALTRGRLA</sequence>
<gene>
    <name evidence="4" type="ORF">GCM10008171_00150</name>
</gene>
<dbReference type="PANTHER" id="PTHR43191">
    <property type="entry name" value="RRNA METHYLTRANSFERASE 3"/>
    <property type="match status" value="1"/>
</dbReference>
<reference evidence="4" key="1">
    <citation type="journal article" date="2014" name="Int. J. Syst. Evol. Microbiol.">
        <title>Complete genome sequence of Corynebacterium casei LMG S-19264T (=DSM 44701T), isolated from a smear-ripened cheese.</title>
        <authorList>
            <consortium name="US DOE Joint Genome Institute (JGI-PGF)"/>
            <person name="Walter F."/>
            <person name="Albersmeier A."/>
            <person name="Kalinowski J."/>
            <person name="Ruckert C."/>
        </authorList>
    </citation>
    <scope>NUCLEOTIDE SEQUENCE</scope>
    <source>
        <strain evidence="4">VKM B-2555</strain>
    </source>
</reference>
<keyword evidence="5" id="KW-1185">Reference proteome</keyword>
<dbReference type="AlphaFoldDB" id="A0A9W6JED8"/>
<accession>A0A9W6JED8</accession>
<dbReference type="GO" id="GO:0003723">
    <property type="term" value="F:RNA binding"/>
    <property type="evidence" value="ECO:0007669"/>
    <property type="project" value="InterPro"/>
</dbReference>
<dbReference type="GO" id="GO:0006396">
    <property type="term" value="P:RNA processing"/>
    <property type="evidence" value="ECO:0007669"/>
    <property type="project" value="InterPro"/>
</dbReference>